<accession>A0A1V3NLG0</accession>
<dbReference type="Proteomes" id="UP000189462">
    <property type="component" value="Unassembled WGS sequence"/>
</dbReference>
<protein>
    <recommendedName>
        <fullName evidence="4">Dihydrodipicolinate reductase</fullName>
    </recommendedName>
</protein>
<dbReference type="AlphaFoldDB" id="A0A1V3NLG0"/>
<dbReference type="OrthoDB" id="8527233at2"/>
<sequence>MTKTIARATALTLALLAGAAAAQDYLRDQTEVRALLEGATLSGVYLRSQSAYTLEFRADGSLVDQRGESARWWVSDTGQYCREWLTGRLAGNKACMDLVLDGNRIHMYSNGNRVAEGELSR</sequence>
<evidence type="ECO:0008006" key="4">
    <source>
        <dbReference type="Google" id="ProtNLM"/>
    </source>
</evidence>
<evidence type="ECO:0000256" key="1">
    <source>
        <dbReference type="SAM" id="SignalP"/>
    </source>
</evidence>
<keyword evidence="3" id="KW-1185">Reference proteome</keyword>
<reference evidence="2 3" key="1">
    <citation type="submission" date="2017-02" db="EMBL/GenBank/DDBJ databases">
        <title>Genomic diversity within the haloalkaliphilic genus Thioalkalivibrio.</title>
        <authorList>
            <person name="Ahn A.-C."/>
            <person name="Meier-Kolthoff J."/>
            <person name="Overmars L."/>
            <person name="Richter M."/>
            <person name="Woyke T."/>
            <person name="Sorokin D.Y."/>
            <person name="Muyzer G."/>
        </authorList>
    </citation>
    <scope>NUCLEOTIDE SEQUENCE [LARGE SCALE GENOMIC DNA]</scope>
    <source>
        <strain evidence="2 3">ALJD</strain>
    </source>
</reference>
<gene>
    <name evidence="2" type="ORF">B1C78_06135</name>
</gene>
<name>A0A1V3NLG0_9GAMM</name>
<feature type="signal peptide" evidence="1">
    <location>
        <begin position="1"/>
        <end position="22"/>
    </location>
</feature>
<organism evidence="2 3">
    <name type="scientific">Thioalkalivibrio denitrificans</name>
    <dbReference type="NCBI Taxonomy" id="108003"/>
    <lineage>
        <taxon>Bacteria</taxon>
        <taxon>Pseudomonadati</taxon>
        <taxon>Pseudomonadota</taxon>
        <taxon>Gammaproteobacteria</taxon>
        <taxon>Chromatiales</taxon>
        <taxon>Ectothiorhodospiraceae</taxon>
        <taxon>Thioalkalivibrio</taxon>
    </lineage>
</organism>
<keyword evidence="1" id="KW-0732">Signal</keyword>
<dbReference type="EMBL" id="MVBK01000035">
    <property type="protein sequence ID" value="OOG25682.1"/>
    <property type="molecule type" value="Genomic_DNA"/>
</dbReference>
<comment type="caution">
    <text evidence="2">The sequence shown here is derived from an EMBL/GenBank/DDBJ whole genome shotgun (WGS) entry which is preliminary data.</text>
</comment>
<evidence type="ECO:0000313" key="3">
    <source>
        <dbReference type="Proteomes" id="UP000189462"/>
    </source>
</evidence>
<evidence type="ECO:0000313" key="2">
    <source>
        <dbReference type="EMBL" id="OOG25682.1"/>
    </source>
</evidence>
<proteinExistence type="predicted"/>
<dbReference type="RefSeq" id="WP_077278260.1">
    <property type="nucleotide sequence ID" value="NZ_MVBK01000035.1"/>
</dbReference>
<feature type="chain" id="PRO_5012595549" description="Dihydrodipicolinate reductase" evidence="1">
    <location>
        <begin position="23"/>
        <end position="121"/>
    </location>
</feature>